<dbReference type="AlphaFoldDB" id="M1V6K7"/>
<dbReference type="GO" id="GO:0005762">
    <property type="term" value="C:mitochondrial large ribosomal subunit"/>
    <property type="evidence" value="ECO:0007669"/>
    <property type="project" value="TreeGrafter"/>
</dbReference>
<dbReference type="KEGG" id="cme:CYME_CMC090C"/>
<evidence type="ECO:0000256" key="2">
    <source>
        <dbReference type="ARBA" id="ARBA00005557"/>
    </source>
</evidence>
<evidence type="ECO:0000256" key="8">
    <source>
        <dbReference type="ARBA" id="ARBA00042721"/>
    </source>
</evidence>
<evidence type="ECO:0000256" key="4">
    <source>
        <dbReference type="ARBA" id="ARBA00022980"/>
    </source>
</evidence>
<reference evidence="9 10" key="1">
    <citation type="journal article" date="2004" name="Nature">
        <title>Genome sequence of the ultrasmall unicellular red alga Cyanidioschyzon merolae 10D.</title>
        <authorList>
            <person name="Matsuzaki M."/>
            <person name="Misumi O."/>
            <person name="Shin-i T."/>
            <person name="Maruyama S."/>
            <person name="Takahara M."/>
            <person name="Miyagishima S."/>
            <person name="Mori T."/>
            <person name="Nishida K."/>
            <person name="Yagisawa F."/>
            <person name="Nishida K."/>
            <person name="Yoshida Y."/>
            <person name="Nishimura Y."/>
            <person name="Nakao S."/>
            <person name="Kobayashi T."/>
            <person name="Momoyama Y."/>
            <person name="Higashiyama T."/>
            <person name="Minoda A."/>
            <person name="Sano M."/>
            <person name="Nomoto H."/>
            <person name="Oishi K."/>
            <person name="Hayashi H."/>
            <person name="Ohta F."/>
            <person name="Nishizaka S."/>
            <person name="Haga S."/>
            <person name="Miura S."/>
            <person name="Morishita T."/>
            <person name="Kabeya Y."/>
            <person name="Terasawa K."/>
            <person name="Suzuki Y."/>
            <person name="Ishii Y."/>
            <person name="Asakawa S."/>
            <person name="Takano H."/>
            <person name="Ohta N."/>
            <person name="Kuroiwa H."/>
            <person name="Tanaka K."/>
            <person name="Shimizu N."/>
            <person name="Sugano S."/>
            <person name="Sato N."/>
            <person name="Nozaki H."/>
            <person name="Ogasawara N."/>
            <person name="Kohara Y."/>
            <person name="Kuroiwa T."/>
        </authorList>
    </citation>
    <scope>NUCLEOTIDE SEQUENCE [LARGE SCALE GENOMIC DNA]</scope>
    <source>
        <strain evidence="9 10">10D</strain>
    </source>
</reference>
<evidence type="ECO:0000313" key="10">
    <source>
        <dbReference type="Proteomes" id="UP000007014"/>
    </source>
</evidence>
<keyword evidence="5" id="KW-0496">Mitochondrion</keyword>
<dbReference type="Gramene" id="CMC090CT">
    <property type="protein sequence ID" value="CMC090CT"/>
    <property type="gene ID" value="CMC090C"/>
</dbReference>
<evidence type="ECO:0000256" key="7">
    <source>
        <dbReference type="ARBA" id="ARBA00035180"/>
    </source>
</evidence>
<proteinExistence type="inferred from homology"/>
<comment type="similarity">
    <text evidence="2">Belongs to the mitochondrion-specific ribosomal protein mL53 family.</text>
</comment>
<dbReference type="GeneID" id="16992421"/>
<dbReference type="RefSeq" id="XP_005535310.1">
    <property type="nucleotide sequence ID" value="XM_005535253.1"/>
</dbReference>
<keyword evidence="3" id="KW-0809">Transit peptide</keyword>
<evidence type="ECO:0000256" key="6">
    <source>
        <dbReference type="ARBA" id="ARBA00023274"/>
    </source>
</evidence>
<dbReference type="InterPro" id="IPR052473">
    <property type="entry name" value="mtLSU_mL53"/>
</dbReference>
<protein>
    <recommendedName>
        <fullName evidence="7">Large ribosomal subunit protein mL53</fullName>
    </recommendedName>
    <alternativeName>
        <fullName evidence="8">39S ribosomal protein L53, mitochondrial</fullName>
    </alternativeName>
</protein>
<dbReference type="EMBL" id="AP006485">
    <property type="protein sequence ID" value="BAM79024.1"/>
    <property type="molecule type" value="Genomic_DNA"/>
</dbReference>
<sequence>MGQLGVALRTLRSNVNLFRAIAKCQVAFDPYDYRSVSAREFLRRVNSPRVRRANPRLVVEATVRDGGGSGGAELVISFLDGRTLTLQPLDVDVKTIEREIALNIPVLTIYKLFEEETSGSAGFKG</sequence>
<dbReference type="OMA" id="AGEMEMR"/>
<dbReference type="InterPro" id="IPR019716">
    <property type="entry name" value="Ribosomal_mL53"/>
</dbReference>
<evidence type="ECO:0000256" key="3">
    <source>
        <dbReference type="ARBA" id="ARBA00022946"/>
    </source>
</evidence>
<dbReference type="PANTHER" id="PTHR33618:SF1">
    <property type="entry name" value="LARGE RIBOSOMAL SUBUNIT PROTEIN ML53"/>
    <property type="match status" value="1"/>
</dbReference>
<accession>M1V6K7</accession>
<keyword evidence="10" id="KW-1185">Reference proteome</keyword>
<dbReference type="OrthoDB" id="6618793at2759"/>
<reference evidence="9 10" key="2">
    <citation type="journal article" date="2007" name="BMC Biol.">
        <title>A 100%-complete sequence reveals unusually simple genomic features in the hot-spring red alga Cyanidioschyzon merolae.</title>
        <authorList>
            <person name="Nozaki H."/>
            <person name="Takano H."/>
            <person name="Misumi O."/>
            <person name="Terasawa K."/>
            <person name="Matsuzaki M."/>
            <person name="Maruyama S."/>
            <person name="Nishida K."/>
            <person name="Yagisawa F."/>
            <person name="Yoshida Y."/>
            <person name="Fujiwara T."/>
            <person name="Takio S."/>
            <person name="Tamura K."/>
            <person name="Chung S.J."/>
            <person name="Nakamura S."/>
            <person name="Kuroiwa H."/>
            <person name="Tanaka K."/>
            <person name="Sato N."/>
            <person name="Kuroiwa T."/>
        </authorList>
    </citation>
    <scope>NUCLEOTIDE SEQUENCE [LARGE SCALE GENOMIC DNA]</scope>
    <source>
        <strain evidence="9 10">10D</strain>
    </source>
</reference>
<comment type="subcellular location">
    <subcellularLocation>
        <location evidence="1">Mitochondrion</location>
    </subcellularLocation>
</comment>
<dbReference type="Proteomes" id="UP000007014">
    <property type="component" value="Chromosome 3"/>
</dbReference>
<dbReference type="Pfam" id="PF10780">
    <property type="entry name" value="MRP_L53"/>
    <property type="match status" value="1"/>
</dbReference>
<evidence type="ECO:0000256" key="1">
    <source>
        <dbReference type="ARBA" id="ARBA00004173"/>
    </source>
</evidence>
<dbReference type="PANTHER" id="PTHR33618">
    <property type="entry name" value="39S RIBOSOMAL PROTEIN L53, MITOCHONDRIAL"/>
    <property type="match status" value="1"/>
</dbReference>
<evidence type="ECO:0000256" key="5">
    <source>
        <dbReference type="ARBA" id="ARBA00023128"/>
    </source>
</evidence>
<gene>
    <name evidence="9" type="ORF">CYME_CMC090C</name>
</gene>
<dbReference type="Gene3D" id="3.40.30.10">
    <property type="entry name" value="Glutaredoxin"/>
    <property type="match status" value="1"/>
</dbReference>
<keyword evidence="6" id="KW-0687">Ribonucleoprotein</keyword>
<evidence type="ECO:0000313" key="9">
    <source>
        <dbReference type="EMBL" id="BAM79024.1"/>
    </source>
</evidence>
<keyword evidence="4" id="KW-0689">Ribosomal protein</keyword>
<dbReference type="HOGENOM" id="CLU_1995871_0_0_1"/>
<organism evidence="9 10">
    <name type="scientific">Cyanidioschyzon merolae (strain NIES-3377 / 10D)</name>
    <name type="common">Unicellular red alga</name>
    <dbReference type="NCBI Taxonomy" id="280699"/>
    <lineage>
        <taxon>Eukaryota</taxon>
        <taxon>Rhodophyta</taxon>
        <taxon>Bangiophyceae</taxon>
        <taxon>Cyanidiales</taxon>
        <taxon>Cyanidiaceae</taxon>
        <taxon>Cyanidioschyzon</taxon>
    </lineage>
</organism>
<name>M1V6K7_CYAM1</name>